<accession>A0A427U130</accession>
<name>A0A427U130_9VIBR</name>
<gene>
    <name evidence="1" type="ORF">EJA03_14455</name>
</gene>
<keyword evidence="2" id="KW-1185">Reference proteome</keyword>
<dbReference type="AlphaFoldDB" id="A0A427U130"/>
<sequence length="75" mass="8222">MITNAVDCKIYPYHPDCRGDNIIYEGHELLGAGHDQVLAWLADDKAQIISLITTYANTELISTLQSLVFSLGITG</sequence>
<evidence type="ECO:0000313" key="2">
    <source>
        <dbReference type="Proteomes" id="UP000269041"/>
    </source>
</evidence>
<comment type="caution">
    <text evidence="1">The sequence shown here is derived from an EMBL/GenBank/DDBJ whole genome shotgun (WGS) entry which is preliminary data.</text>
</comment>
<evidence type="ECO:0000313" key="1">
    <source>
        <dbReference type="EMBL" id="RSD30358.1"/>
    </source>
</evidence>
<dbReference type="RefSeq" id="WP_125322443.1">
    <property type="nucleotide sequence ID" value="NZ_AP024890.1"/>
</dbReference>
<organism evidence="1 2">
    <name type="scientific">Vibrio pectenicida</name>
    <dbReference type="NCBI Taxonomy" id="62763"/>
    <lineage>
        <taxon>Bacteria</taxon>
        <taxon>Pseudomonadati</taxon>
        <taxon>Pseudomonadota</taxon>
        <taxon>Gammaproteobacteria</taxon>
        <taxon>Vibrionales</taxon>
        <taxon>Vibrionaceae</taxon>
        <taxon>Vibrio</taxon>
    </lineage>
</organism>
<dbReference type="Proteomes" id="UP000269041">
    <property type="component" value="Unassembled WGS sequence"/>
</dbReference>
<dbReference type="EMBL" id="RSFA01000071">
    <property type="protein sequence ID" value="RSD30358.1"/>
    <property type="molecule type" value="Genomic_DNA"/>
</dbReference>
<dbReference type="OrthoDB" id="5879230at2"/>
<reference evidence="1 2" key="1">
    <citation type="submission" date="2018-12" db="EMBL/GenBank/DDBJ databases">
        <title>Genomic taxonomy of the Vibrionaceae family.</title>
        <authorList>
            <person name="Gomez-Gil B."/>
            <person name="Enciso-Ibarra K."/>
        </authorList>
    </citation>
    <scope>NUCLEOTIDE SEQUENCE [LARGE SCALE GENOMIC DNA]</scope>
    <source>
        <strain evidence="1 2">CAIM 594</strain>
    </source>
</reference>
<proteinExistence type="predicted"/>
<protein>
    <submittedName>
        <fullName evidence="1">Uncharacterized protein</fullName>
    </submittedName>
</protein>